<reference evidence="1 2" key="1">
    <citation type="journal article" date="2020" name="Int. J. Syst. Evol. Microbiol.">
        <title>Reclassification of Streptomyces castelarensis and Streptomyces sporoclivatus as later heterotypic synonyms of Streptomyces antimycoticus.</title>
        <authorList>
            <person name="Komaki H."/>
            <person name="Tamura T."/>
        </authorList>
    </citation>
    <scope>NUCLEOTIDE SEQUENCE [LARGE SCALE GENOMIC DNA]</scope>
    <source>
        <strain evidence="1 2">NBRC 13459</strain>
    </source>
</reference>
<dbReference type="AlphaFoldDB" id="A0A4D4L162"/>
<gene>
    <name evidence="1" type="ORF">SVIO_024120</name>
</gene>
<evidence type="ECO:0000313" key="2">
    <source>
        <dbReference type="Proteomes" id="UP000301309"/>
    </source>
</evidence>
<dbReference type="RefSeq" id="WP_174890110.1">
    <property type="nucleotide sequence ID" value="NZ_BAAASO010000058.1"/>
</dbReference>
<organism evidence="1 2">
    <name type="scientific">Streptomyces violaceusniger</name>
    <dbReference type="NCBI Taxonomy" id="68280"/>
    <lineage>
        <taxon>Bacteria</taxon>
        <taxon>Bacillati</taxon>
        <taxon>Actinomycetota</taxon>
        <taxon>Actinomycetes</taxon>
        <taxon>Kitasatosporales</taxon>
        <taxon>Streptomycetaceae</taxon>
        <taxon>Streptomyces</taxon>
        <taxon>Streptomyces violaceusniger group</taxon>
    </lineage>
</organism>
<proteinExistence type="predicted"/>
<protein>
    <recommendedName>
        <fullName evidence="3">Transposase</fullName>
    </recommendedName>
</protein>
<keyword evidence="2" id="KW-1185">Reference proteome</keyword>
<sequence>MPANPARPPTTCSDAFLNGTRTIGEAIATVRAVVDPGNPACRARLTCGDPLPRRQGAVALLHWFRRLRIRWEIRDDIHHAFVTLGCTVTCWRRLRTALRWQSSIRLGSGTADTQG</sequence>
<comment type="caution">
    <text evidence="1">The sequence shown here is derived from an EMBL/GenBank/DDBJ whole genome shotgun (WGS) entry which is preliminary data.</text>
</comment>
<accession>A0A4D4L162</accession>
<evidence type="ECO:0008006" key="3">
    <source>
        <dbReference type="Google" id="ProtNLM"/>
    </source>
</evidence>
<dbReference type="EMBL" id="BJHW01000001">
    <property type="protein sequence ID" value="GDY51789.1"/>
    <property type="molecule type" value="Genomic_DNA"/>
</dbReference>
<evidence type="ECO:0000313" key="1">
    <source>
        <dbReference type="EMBL" id="GDY51789.1"/>
    </source>
</evidence>
<name>A0A4D4L162_STRVO</name>
<dbReference type="Proteomes" id="UP000301309">
    <property type="component" value="Unassembled WGS sequence"/>
</dbReference>